<dbReference type="OrthoDB" id="9778023at2"/>
<dbReference type="PANTHER" id="PTHR47637">
    <property type="entry name" value="CHAPERONE SURA"/>
    <property type="match status" value="1"/>
</dbReference>
<keyword evidence="2 5" id="KW-0413">Isomerase</keyword>
<evidence type="ECO:0000256" key="2">
    <source>
        <dbReference type="PROSITE-ProRule" id="PRU00278"/>
    </source>
</evidence>
<gene>
    <name evidence="5" type="ORF">FPL22_06975</name>
</gene>
<keyword evidence="1 3" id="KW-0732">Signal</keyword>
<feature type="signal peptide" evidence="3">
    <location>
        <begin position="1"/>
        <end position="22"/>
    </location>
</feature>
<feature type="chain" id="PRO_5021957635" evidence="3">
    <location>
        <begin position="23"/>
        <end position="339"/>
    </location>
</feature>
<dbReference type="AlphaFoldDB" id="A0A556QQX7"/>
<sequence>MTFRRLRFLGSLAALAPLAALAQTPTPTPAATPNPVDSISLRFANGVVAVAEDKVITVDDLRREIAPRVPALQRSARNEKDFNERLETLQDEIIQQMIDRILIVKEFKKDEKRRVPESFINNAIAEEQIRRFDGDRAKFLAYLRNSGLTYRDYRKKVEDDMIYDYMRGQQRKNQNIVSPARVEAFYNENKDRFMQDDQVHMRLLSLTRQPGDTDEQLLARAAVVTDRFKAGTKFEDLARELSQDSKRTKGGDWGWQPRADLKPEFSEPLFKLEKGQITAPIVAPEAVYVLYVEDRKFAGTQSLADVREQIERTLINQMARESEERWIERLRRNAYVKIY</sequence>
<feature type="domain" description="PpiC" evidence="4">
    <location>
        <begin position="196"/>
        <end position="294"/>
    </location>
</feature>
<organism evidence="5 6">
    <name type="scientific">Rariglobus hedericola</name>
    <dbReference type="NCBI Taxonomy" id="2597822"/>
    <lineage>
        <taxon>Bacteria</taxon>
        <taxon>Pseudomonadati</taxon>
        <taxon>Verrucomicrobiota</taxon>
        <taxon>Opitutia</taxon>
        <taxon>Opitutales</taxon>
        <taxon>Opitutaceae</taxon>
        <taxon>Rariglobus</taxon>
    </lineage>
</organism>
<keyword evidence="6" id="KW-1185">Reference proteome</keyword>
<dbReference type="Pfam" id="PF13624">
    <property type="entry name" value="SurA_N_3"/>
    <property type="match status" value="1"/>
</dbReference>
<dbReference type="RefSeq" id="WP_144229375.1">
    <property type="nucleotide sequence ID" value="NZ_CBCRVV010000005.1"/>
</dbReference>
<evidence type="ECO:0000259" key="4">
    <source>
        <dbReference type="PROSITE" id="PS50198"/>
    </source>
</evidence>
<accession>A0A556QQX7</accession>
<dbReference type="Gene3D" id="3.10.50.40">
    <property type="match status" value="1"/>
</dbReference>
<proteinExistence type="predicted"/>
<dbReference type="InterPro" id="IPR027304">
    <property type="entry name" value="Trigger_fact/SurA_dom_sf"/>
</dbReference>
<dbReference type="EMBL" id="VMBG01000001">
    <property type="protein sequence ID" value="TSJ79032.1"/>
    <property type="molecule type" value="Genomic_DNA"/>
</dbReference>
<dbReference type="InterPro" id="IPR000297">
    <property type="entry name" value="PPIase_PpiC"/>
</dbReference>
<dbReference type="Pfam" id="PF13145">
    <property type="entry name" value="Rotamase_2"/>
    <property type="match status" value="1"/>
</dbReference>
<dbReference type="PROSITE" id="PS50198">
    <property type="entry name" value="PPIC_PPIASE_2"/>
    <property type="match status" value="1"/>
</dbReference>
<name>A0A556QQX7_9BACT</name>
<evidence type="ECO:0000313" key="5">
    <source>
        <dbReference type="EMBL" id="TSJ79032.1"/>
    </source>
</evidence>
<dbReference type="PANTHER" id="PTHR47637:SF1">
    <property type="entry name" value="CHAPERONE SURA"/>
    <property type="match status" value="1"/>
</dbReference>
<dbReference type="Gene3D" id="1.10.4030.10">
    <property type="entry name" value="Porin chaperone SurA, peptide-binding domain"/>
    <property type="match status" value="1"/>
</dbReference>
<reference evidence="5 6" key="1">
    <citation type="submission" date="2019-07" db="EMBL/GenBank/DDBJ databases">
        <title>Description of 53C-WASEF.</title>
        <authorList>
            <person name="Pitt A."/>
            <person name="Hahn M.W."/>
        </authorList>
    </citation>
    <scope>NUCLEOTIDE SEQUENCE [LARGE SCALE GENOMIC DNA]</scope>
    <source>
        <strain evidence="5 6">53C-WASEF</strain>
    </source>
</reference>
<dbReference type="SUPFAM" id="SSF54534">
    <property type="entry name" value="FKBP-like"/>
    <property type="match status" value="1"/>
</dbReference>
<dbReference type="GO" id="GO:0003755">
    <property type="term" value="F:peptidyl-prolyl cis-trans isomerase activity"/>
    <property type="evidence" value="ECO:0007669"/>
    <property type="project" value="UniProtKB-KW"/>
</dbReference>
<protein>
    <submittedName>
        <fullName evidence="5">Peptidylprolyl isomerase</fullName>
    </submittedName>
</protein>
<dbReference type="InterPro" id="IPR046357">
    <property type="entry name" value="PPIase_dom_sf"/>
</dbReference>
<dbReference type="Proteomes" id="UP000315648">
    <property type="component" value="Unassembled WGS sequence"/>
</dbReference>
<dbReference type="SUPFAM" id="SSF109998">
    <property type="entry name" value="Triger factor/SurA peptide-binding domain-like"/>
    <property type="match status" value="1"/>
</dbReference>
<dbReference type="InterPro" id="IPR050280">
    <property type="entry name" value="OMP_Chaperone_SurA"/>
</dbReference>
<evidence type="ECO:0000313" key="6">
    <source>
        <dbReference type="Proteomes" id="UP000315648"/>
    </source>
</evidence>
<comment type="caution">
    <text evidence="5">The sequence shown here is derived from an EMBL/GenBank/DDBJ whole genome shotgun (WGS) entry which is preliminary data.</text>
</comment>
<evidence type="ECO:0000256" key="3">
    <source>
        <dbReference type="SAM" id="SignalP"/>
    </source>
</evidence>
<evidence type="ECO:0000256" key="1">
    <source>
        <dbReference type="ARBA" id="ARBA00022729"/>
    </source>
</evidence>
<keyword evidence="2" id="KW-0697">Rotamase</keyword>